<name>A0A2V2MTR6_9EURY</name>
<evidence type="ECO:0000256" key="3">
    <source>
        <dbReference type="ARBA" id="ARBA00022475"/>
    </source>
</evidence>
<evidence type="ECO:0000256" key="7">
    <source>
        <dbReference type="RuleBase" id="RU363032"/>
    </source>
</evidence>
<keyword evidence="5 7" id="KW-1133">Transmembrane helix</keyword>
<dbReference type="PANTHER" id="PTHR43163:SF6">
    <property type="entry name" value="DIPEPTIDE TRANSPORT SYSTEM PERMEASE PROTEIN DPPB-RELATED"/>
    <property type="match status" value="1"/>
</dbReference>
<evidence type="ECO:0000256" key="2">
    <source>
        <dbReference type="ARBA" id="ARBA00022448"/>
    </source>
</evidence>
<gene>
    <name evidence="9" type="ORF">DK846_17015</name>
</gene>
<comment type="subcellular location">
    <subcellularLocation>
        <location evidence="1 7">Cell membrane</location>
        <topology evidence="1 7">Multi-pass membrane protein</topology>
    </subcellularLocation>
</comment>
<keyword evidence="10" id="KW-1185">Reference proteome</keyword>
<feature type="transmembrane region" description="Helical" evidence="7">
    <location>
        <begin position="99"/>
        <end position="127"/>
    </location>
</feature>
<evidence type="ECO:0000313" key="10">
    <source>
        <dbReference type="Proteomes" id="UP000245657"/>
    </source>
</evidence>
<protein>
    <submittedName>
        <fullName evidence="9">Glutathione ABC transporter permease GsiC</fullName>
    </submittedName>
</protein>
<keyword evidence="6 7" id="KW-0472">Membrane</keyword>
<dbReference type="GO" id="GO:0005886">
    <property type="term" value="C:plasma membrane"/>
    <property type="evidence" value="ECO:0007669"/>
    <property type="project" value="UniProtKB-SubCell"/>
</dbReference>
<dbReference type="SUPFAM" id="SSF161098">
    <property type="entry name" value="MetI-like"/>
    <property type="match status" value="1"/>
</dbReference>
<evidence type="ECO:0000256" key="6">
    <source>
        <dbReference type="ARBA" id="ARBA00023136"/>
    </source>
</evidence>
<feature type="transmembrane region" description="Helical" evidence="7">
    <location>
        <begin position="182"/>
        <end position="201"/>
    </location>
</feature>
<dbReference type="InterPro" id="IPR000515">
    <property type="entry name" value="MetI-like"/>
</dbReference>
<feature type="transmembrane region" description="Helical" evidence="7">
    <location>
        <begin position="236"/>
        <end position="262"/>
    </location>
</feature>
<evidence type="ECO:0000259" key="8">
    <source>
        <dbReference type="PROSITE" id="PS50928"/>
    </source>
</evidence>
<dbReference type="Pfam" id="PF00528">
    <property type="entry name" value="BPD_transp_1"/>
    <property type="match status" value="1"/>
</dbReference>
<evidence type="ECO:0000256" key="5">
    <source>
        <dbReference type="ARBA" id="ARBA00022989"/>
    </source>
</evidence>
<keyword evidence="3" id="KW-1003">Cell membrane</keyword>
<dbReference type="InterPro" id="IPR035906">
    <property type="entry name" value="MetI-like_sf"/>
</dbReference>
<feature type="domain" description="ABC transmembrane type-1" evidence="8">
    <location>
        <begin position="104"/>
        <end position="301"/>
    </location>
</feature>
<feature type="transmembrane region" description="Helical" evidence="7">
    <location>
        <begin position="282"/>
        <end position="305"/>
    </location>
</feature>
<dbReference type="AlphaFoldDB" id="A0A2V2MTR6"/>
<comment type="caution">
    <text evidence="9">The sequence shown here is derived from an EMBL/GenBank/DDBJ whole genome shotgun (WGS) entry which is preliminary data.</text>
</comment>
<sequence>MHHYIAKRLFFLVLTIFAASILAFLLLHAVPGGSAETIAKHTLVGLEDDVSEQMIKDVSAKYNLFDPLWKQYGDWLGGVVLKGDFGTSFVYFDTPVASLLSLAIVPTMILAGTSMALVICLGIPLGIYSAIHEGKISDIIIRVATVLSISFPSFWVALILILIFSLTLGWFPVTGYGTIQNLILPAVALALHPTAVIIRIVRTSMLETLGQEYITYTIAKGLSFRQIIWNHAVKNALIPVITLLGLYFGHLLAGTVIIENIFAWPGIGKLLVDAVFSHDIPVVTSCIVVIVTIFLSVNLGVDLLYHVVDPRIRYE</sequence>
<accession>A0A2V2MTR6</accession>
<keyword evidence="4 7" id="KW-0812">Transmembrane</keyword>
<dbReference type="PANTHER" id="PTHR43163">
    <property type="entry name" value="DIPEPTIDE TRANSPORT SYSTEM PERMEASE PROTEIN DPPB-RELATED"/>
    <property type="match status" value="1"/>
</dbReference>
<reference evidence="9 10" key="1">
    <citation type="submission" date="2018-05" db="EMBL/GenBank/DDBJ databases">
        <title>Draft genome of Methanospirillum lacunae Ki8-1.</title>
        <authorList>
            <person name="Dueholm M.S."/>
            <person name="Nielsen P.H."/>
            <person name="Bakmann L.F."/>
            <person name="Otzen D.E."/>
        </authorList>
    </citation>
    <scope>NUCLEOTIDE SEQUENCE [LARGE SCALE GENOMIC DNA]</scope>
    <source>
        <strain evidence="9 10">Ki8-1</strain>
    </source>
</reference>
<dbReference type="Proteomes" id="UP000245657">
    <property type="component" value="Unassembled WGS sequence"/>
</dbReference>
<keyword evidence="2 7" id="KW-0813">Transport</keyword>
<evidence type="ECO:0000313" key="9">
    <source>
        <dbReference type="EMBL" id="PWR69720.1"/>
    </source>
</evidence>
<dbReference type="PROSITE" id="PS50928">
    <property type="entry name" value="ABC_TM1"/>
    <property type="match status" value="1"/>
</dbReference>
<organism evidence="9 10">
    <name type="scientific">Methanospirillum lacunae</name>
    <dbReference type="NCBI Taxonomy" id="668570"/>
    <lineage>
        <taxon>Archaea</taxon>
        <taxon>Methanobacteriati</taxon>
        <taxon>Methanobacteriota</taxon>
        <taxon>Stenosarchaea group</taxon>
        <taxon>Methanomicrobia</taxon>
        <taxon>Methanomicrobiales</taxon>
        <taxon>Methanospirillaceae</taxon>
        <taxon>Methanospirillum</taxon>
    </lineage>
</organism>
<dbReference type="OrthoDB" id="44105at2157"/>
<dbReference type="CDD" id="cd06261">
    <property type="entry name" value="TM_PBP2"/>
    <property type="match status" value="1"/>
</dbReference>
<dbReference type="Gene3D" id="1.10.3720.10">
    <property type="entry name" value="MetI-like"/>
    <property type="match status" value="1"/>
</dbReference>
<dbReference type="EMBL" id="QGMY01000019">
    <property type="protein sequence ID" value="PWR69720.1"/>
    <property type="molecule type" value="Genomic_DNA"/>
</dbReference>
<feature type="transmembrane region" description="Helical" evidence="7">
    <location>
        <begin position="139"/>
        <end position="170"/>
    </location>
</feature>
<dbReference type="GO" id="GO:0055085">
    <property type="term" value="P:transmembrane transport"/>
    <property type="evidence" value="ECO:0007669"/>
    <property type="project" value="InterPro"/>
</dbReference>
<evidence type="ECO:0000256" key="1">
    <source>
        <dbReference type="ARBA" id="ARBA00004651"/>
    </source>
</evidence>
<dbReference type="RefSeq" id="WP_109970201.1">
    <property type="nucleotide sequence ID" value="NZ_QGMY01000019.1"/>
</dbReference>
<proteinExistence type="inferred from homology"/>
<comment type="similarity">
    <text evidence="7">Belongs to the binding-protein-dependent transport system permease family.</text>
</comment>
<evidence type="ECO:0000256" key="4">
    <source>
        <dbReference type="ARBA" id="ARBA00022692"/>
    </source>
</evidence>